<proteinExistence type="predicted"/>
<dbReference type="Proteomes" id="UP000507954">
    <property type="component" value="Unassembled WGS sequence"/>
</dbReference>
<evidence type="ECO:0000256" key="2">
    <source>
        <dbReference type="ARBA" id="ARBA00023125"/>
    </source>
</evidence>
<dbReference type="InterPro" id="IPR050204">
    <property type="entry name" value="AraC_XylS_family_regulators"/>
</dbReference>
<dbReference type="InterPro" id="IPR018060">
    <property type="entry name" value="HTH_AraC"/>
</dbReference>
<dbReference type="GO" id="GO:0043565">
    <property type="term" value="F:sequence-specific DNA binding"/>
    <property type="evidence" value="ECO:0007669"/>
    <property type="project" value="InterPro"/>
</dbReference>
<reference evidence="5" key="1">
    <citation type="submission" date="2019-06" db="EMBL/GenBank/DDBJ databases">
        <authorList>
            <person name="Le Quere A."/>
            <person name="Colella S."/>
        </authorList>
    </citation>
    <scope>NUCLEOTIDE SEQUENCE</scope>
    <source>
        <strain evidence="5">EmedicaeMD41</strain>
    </source>
</reference>
<dbReference type="EMBL" id="CABFNB010000163">
    <property type="protein sequence ID" value="VTZ65828.1"/>
    <property type="molecule type" value="Genomic_DNA"/>
</dbReference>
<keyword evidence="2" id="KW-0238">DNA-binding</keyword>
<evidence type="ECO:0000256" key="3">
    <source>
        <dbReference type="ARBA" id="ARBA00023163"/>
    </source>
</evidence>
<dbReference type="Gene3D" id="1.10.10.60">
    <property type="entry name" value="Homeodomain-like"/>
    <property type="match status" value="1"/>
</dbReference>
<dbReference type="InterPro" id="IPR003313">
    <property type="entry name" value="AraC-bd"/>
</dbReference>
<evidence type="ECO:0000313" key="5">
    <source>
        <dbReference type="EMBL" id="VTZ65828.1"/>
    </source>
</evidence>
<evidence type="ECO:0000259" key="4">
    <source>
        <dbReference type="PROSITE" id="PS01124"/>
    </source>
</evidence>
<dbReference type="SUPFAM" id="SSF46689">
    <property type="entry name" value="Homeodomain-like"/>
    <property type="match status" value="1"/>
</dbReference>
<keyword evidence="3" id="KW-0804">Transcription</keyword>
<dbReference type="Pfam" id="PF12833">
    <property type="entry name" value="HTH_18"/>
    <property type="match status" value="1"/>
</dbReference>
<dbReference type="GO" id="GO:0003700">
    <property type="term" value="F:DNA-binding transcription factor activity"/>
    <property type="evidence" value="ECO:0007669"/>
    <property type="project" value="InterPro"/>
</dbReference>
<dbReference type="SUPFAM" id="SSF51215">
    <property type="entry name" value="Regulatory protein AraC"/>
    <property type="match status" value="1"/>
</dbReference>
<organism evidence="5">
    <name type="scientific">Sinorhizobium medicae</name>
    <dbReference type="NCBI Taxonomy" id="110321"/>
    <lineage>
        <taxon>Bacteria</taxon>
        <taxon>Pseudomonadati</taxon>
        <taxon>Pseudomonadota</taxon>
        <taxon>Alphaproteobacteria</taxon>
        <taxon>Hyphomicrobiales</taxon>
        <taxon>Rhizobiaceae</taxon>
        <taxon>Sinorhizobium/Ensifer group</taxon>
        <taxon>Sinorhizobium</taxon>
    </lineage>
</organism>
<dbReference type="InterPro" id="IPR009057">
    <property type="entry name" value="Homeodomain-like_sf"/>
</dbReference>
<dbReference type="Pfam" id="PF02311">
    <property type="entry name" value="AraC_binding"/>
    <property type="match status" value="1"/>
</dbReference>
<dbReference type="PANTHER" id="PTHR46796">
    <property type="entry name" value="HTH-TYPE TRANSCRIPTIONAL ACTIVATOR RHAS-RELATED"/>
    <property type="match status" value="1"/>
</dbReference>
<evidence type="ECO:0000256" key="1">
    <source>
        <dbReference type="ARBA" id="ARBA00023015"/>
    </source>
</evidence>
<protein>
    <submittedName>
        <fullName evidence="5">Transcriptional regulator, AraC family</fullName>
    </submittedName>
</protein>
<accession>A0A508X7T6</accession>
<keyword evidence="1" id="KW-0805">Transcription regulation</keyword>
<gene>
    <name evidence="5" type="ORF">EMEDMD4_910045</name>
</gene>
<dbReference type="PROSITE" id="PS01124">
    <property type="entry name" value="HTH_ARAC_FAMILY_2"/>
    <property type="match status" value="1"/>
</dbReference>
<dbReference type="InterPro" id="IPR037923">
    <property type="entry name" value="HTH-like"/>
</dbReference>
<dbReference type="RefSeq" id="WP_127726391.1">
    <property type="nucleotide sequence ID" value="NZ_CABFNB010000163.1"/>
</dbReference>
<name>A0A508X7T6_9HYPH</name>
<dbReference type="AlphaFoldDB" id="A0A508X7T6"/>
<dbReference type="SMART" id="SM00342">
    <property type="entry name" value="HTH_ARAC"/>
    <property type="match status" value="1"/>
</dbReference>
<sequence length="286" mass="31689">MMDFRNVTHWRVGQAVDVFDIVSSAELGVMHCHPTINIGAVIEGSASIEWNGALHPQPQGSVILLNAFEAHASAWHSPKNHYFVMNIAQSAWSDLCAMLTQGDDRLRLRGPVCHDQIIYHALLGIRAELVSGSNNIYVDDIAGMLEVMIRRNALAEDDFASAETVEEFRARIGQVLDCGDGGGPKIQQIAQDLGLSRFQLSKLVREAAGMQPRRLRLQLMVANAQFNIASGLSLSYAAANSGFSDQSHMNREFRRTLGMTPREYQQVRARLPEKPGMAEEFSNLQE</sequence>
<feature type="domain" description="HTH araC/xylS-type" evidence="4">
    <location>
        <begin position="185"/>
        <end position="267"/>
    </location>
</feature>